<dbReference type="PRINTS" id="PR00146">
    <property type="entry name" value="DHPICSNTHASE"/>
</dbReference>
<keyword evidence="3 6" id="KW-0456">Lyase</keyword>
<evidence type="ECO:0000256" key="5">
    <source>
        <dbReference type="ARBA" id="ARBA00023277"/>
    </source>
</evidence>
<dbReference type="InterPro" id="IPR020624">
    <property type="entry name" value="Schiff_base-form_aldolases_CS"/>
</dbReference>
<evidence type="ECO:0000256" key="7">
    <source>
        <dbReference type="PIRSR" id="PIRSR001365-1"/>
    </source>
</evidence>
<protein>
    <submittedName>
        <fullName evidence="10">N-acetylneuraminate lyase</fullName>
        <ecNumber evidence="10">4.1.3.3</ecNumber>
    </submittedName>
</protein>
<dbReference type="RefSeq" id="WP_145247844.1">
    <property type="nucleotide sequence ID" value="NZ_CP036278.1"/>
</dbReference>
<dbReference type="EC" id="4.1.3.3" evidence="10"/>
<dbReference type="Proteomes" id="UP000315750">
    <property type="component" value="Chromosome"/>
</dbReference>
<dbReference type="SUPFAM" id="SSF51569">
    <property type="entry name" value="Aldolase"/>
    <property type="match status" value="1"/>
</dbReference>
<keyword evidence="5" id="KW-0119">Carbohydrate metabolism</keyword>
<accession>A0A518AQJ3</accession>
<dbReference type="EMBL" id="CP036278">
    <property type="protein sequence ID" value="QDU56990.1"/>
    <property type="molecule type" value="Genomic_DNA"/>
</dbReference>
<dbReference type="Gene3D" id="3.20.20.70">
    <property type="entry name" value="Aldolase class I"/>
    <property type="match status" value="1"/>
</dbReference>
<dbReference type="PANTHER" id="PTHR12128:SF21">
    <property type="entry name" value="N-ACETYLNEURAMINATE LYASE"/>
    <property type="match status" value="1"/>
</dbReference>
<evidence type="ECO:0000256" key="2">
    <source>
        <dbReference type="ARBA" id="ARBA00022490"/>
    </source>
</evidence>
<keyword evidence="4" id="KW-0704">Schiff base</keyword>
<dbReference type="OrthoDB" id="9771791at2"/>
<dbReference type="GO" id="GO:0005737">
    <property type="term" value="C:cytoplasm"/>
    <property type="evidence" value="ECO:0007669"/>
    <property type="project" value="UniProtKB-SubCell"/>
</dbReference>
<reference evidence="10 11" key="1">
    <citation type="submission" date="2019-02" db="EMBL/GenBank/DDBJ databases">
        <title>Deep-cultivation of Planctomycetes and their phenomic and genomic characterization uncovers novel biology.</title>
        <authorList>
            <person name="Wiegand S."/>
            <person name="Jogler M."/>
            <person name="Boedeker C."/>
            <person name="Pinto D."/>
            <person name="Vollmers J."/>
            <person name="Rivas-Marin E."/>
            <person name="Kohn T."/>
            <person name="Peeters S.H."/>
            <person name="Heuer A."/>
            <person name="Rast P."/>
            <person name="Oberbeckmann S."/>
            <person name="Bunk B."/>
            <person name="Jeske O."/>
            <person name="Meyerdierks A."/>
            <person name="Storesund J.E."/>
            <person name="Kallscheuer N."/>
            <person name="Luecker S."/>
            <person name="Lage O.M."/>
            <person name="Pohl T."/>
            <person name="Merkel B.J."/>
            <person name="Hornburger P."/>
            <person name="Mueller R.-W."/>
            <person name="Bruemmer F."/>
            <person name="Labrenz M."/>
            <person name="Spormann A.M."/>
            <person name="Op den Camp H."/>
            <person name="Overmann J."/>
            <person name="Amann R."/>
            <person name="Jetten M.S.M."/>
            <person name="Mascher T."/>
            <person name="Medema M.H."/>
            <person name="Devos D.P."/>
            <person name="Kaster A.-K."/>
            <person name="Ovreas L."/>
            <person name="Rohde M."/>
            <person name="Galperin M.Y."/>
            <person name="Jogler C."/>
        </authorList>
    </citation>
    <scope>NUCLEOTIDE SEQUENCE [LARGE SCALE GENOMIC DNA]</scope>
    <source>
        <strain evidence="10 11">Pan181</strain>
    </source>
</reference>
<feature type="compositionally biased region" description="Polar residues" evidence="9">
    <location>
        <begin position="322"/>
        <end position="331"/>
    </location>
</feature>
<dbReference type="KEGG" id="amuc:Pan181_32020"/>
<organism evidence="10 11">
    <name type="scientific">Aeoliella mucimassa</name>
    <dbReference type="NCBI Taxonomy" id="2527972"/>
    <lineage>
        <taxon>Bacteria</taxon>
        <taxon>Pseudomonadati</taxon>
        <taxon>Planctomycetota</taxon>
        <taxon>Planctomycetia</taxon>
        <taxon>Pirellulales</taxon>
        <taxon>Lacipirellulaceae</taxon>
        <taxon>Aeoliella</taxon>
    </lineage>
</organism>
<evidence type="ECO:0000256" key="8">
    <source>
        <dbReference type="PIRSR" id="PIRSR001365-2"/>
    </source>
</evidence>
<evidence type="ECO:0000256" key="3">
    <source>
        <dbReference type="ARBA" id="ARBA00023239"/>
    </source>
</evidence>
<evidence type="ECO:0000313" key="11">
    <source>
        <dbReference type="Proteomes" id="UP000315750"/>
    </source>
</evidence>
<feature type="binding site" evidence="8">
    <location>
        <position position="45"/>
    </location>
    <ligand>
        <name>pyruvate</name>
        <dbReference type="ChEBI" id="CHEBI:15361"/>
    </ligand>
</feature>
<dbReference type="InterPro" id="IPR013785">
    <property type="entry name" value="Aldolase_TIM"/>
</dbReference>
<evidence type="ECO:0000256" key="4">
    <source>
        <dbReference type="ARBA" id="ARBA00023270"/>
    </source>
</evidence>
<evidence type="ECO:0000256" key="6">
    <source>
        <dbReference type="PIRNR" id="PIRNR001365"/>
    </source>
</evidence>
<feature type="active site" description="Schiff-base intermediate with substrate" evidence="7">
    <location>
        <position position="166"/>
    </location>
</feature>
<sequence>MPVSLIAPPPTLFNDQGQIDLRQLDKLAAHLSRSGVSGVFVCGSTGEGMSLSVRERMEITEAWAEAAPNHGLRTIAQVGANSQRDAIDLAAHAGSLGLDAISAHAPCYFRPKSVSELIGFFAPVAGAAPNTPFYYYDIPQLTGVDLPTTQFLETAPARIPSLAGVKYTNPNLAQLQECLHVDQGRFDLFYGNDDSLLAGYALGAPSAIGSTYNYMAPHAHRIVQAFDEGNIALARALQLKTVEVVNILSEYGYLVAAKAVMQLFDIDCGGVREPLQKLHPNQKGEIIQRLVDIGFPFDDTTSYEPSNNHKAPVPATHWNRDGANSKTQASS</sequence>
<evidence type="ECO:0000256" key="1">
    <source>
        <dbReference type="ARBA" id="ARBA00004496"/>
    </source>
</evidence>
<dbReference type="AlphaFoldDB" id="A0A518AQJ3"/>
<dbReference type="PANTHER" id="PTHR12128">
    <property type="entry name" value="DIHYDRODIPICOLINATE SYNTHASE"/>
    <property type="match status" value="1"/>
</dbReference>
<dbReference type="SMART" id="SM01130">
    <property type="entry name" value="DHDPS"/>
    <property type="match status" value="1"/>
</dbReference>
<name>A0A518AQJ3_9BACT</name>
<evidence type="ECO:0000256" key="9">
    <source>
        <dbReference type="SAM" id="MobiDB-lite"/>
    </source>
</evidence>
<keyword evidence="11" id="KW-1185">Reference proteome</keyword>
<feature type="region of interest" description="Disordered" evidence="9">
    <location>
        <begin position="301"/>
        <end position="331"/>
    </location>
</feature>
<dbReference type="PROSITE" id="PS00665">
    <property type="entry name" value="DHDPS_1"/>
    <property type="match status" value="1"/>
</dbReference>
<dbReference type="GO" id="GO:0008747">
    <property type="term" value="F:N-acetylneuraminate lyase activity"/>
    <property type="evidence" value="ECO:0007669"/>
    <property type="project" value="UniProtKB-EC"/>
</dbReference>
<evidence type="ECO:0000313" key="10">
    <source>
        <dbReference type="EMBL" id="QDU56990.1"/>
    </source>
</evidence>
<proteinExistence type="inferred from homology"/>
<gene>
    <name evidence="10" type="primary">nanA_3</name>
    <name evidence="10" type="ORF">Pan181_32020</name>
</gene>
<keyword evidence="2" id="KW-0963">Cytoplasm</keyword>
<comment type="subcellular location">
    <subcellularLocation>
        <location evidence="1">Cytoplasm</location>
    </subcellularLocation>
</comment>
<feature type="active site" description="Proton donor/acceptor" evidence="7">
    <location>
        <position position="136"/>
    </location>
</feature>
<dbReference type="Pfam" id="PF00701">
    <property type="entry name" value="DHDPS"/>
    <property type="match status" value="1"/>
</dbReference>
<feature type="binding site" evidence="8">
    <location>
        <position position="208"/>
    </location>
    <ligand>
        <name>pyruvate</name>
        <dbReference type="ChEBI" id="CHEBI:15361"/>
    </ligand>
</feature>
<comment type="similarity">
    <text evidence="6">Belongs to the DapA family.</text>
</comment>
<dbReference type="InterPro" id="IPR002220">
    <property type="entry name" value="DapA-like"/>
</dbReference>
<dbReference type="PIRSF" id="PIRSF001365">
    <property type="entry name" value="DHDPS"/>
    <property type="match status" value="1"/>
</dbReference>